<dbReference type="EMBL" id="KZ150676">
    <property type="protein sequence ID" value="PZC70390.1"/>
    <property type="molecule type" value="Genomic_DNA"/>
</dbReference>
<evidence type="ECO:0000313" key="2">
    <source>
        <dbReference type="Proteomes" id="UP000249218"/>
    </source>
</evidence>
<organism evidence="1 2">
    <name type="scientific">Helicoverpa armigera</name>
    <name type="common">Cotton bollworm</name>
    <name type="synonym">Heliothis armigera</name>
    <dbReference type="NCBI Taxonomy" id="29058"/>
    <lineage>
        <taxon>Eukaryota</taxon>
        <taxon>Metazoa</taxon>
        <taxon>Ecdysozoa</taxon>
        <taxon>Arthropoda</taxon>
        <taxon>Hexapoda</taxon>
        <taxon>Insecta</taxon>
        <taxon>Pterygota</taxon>
        <taxon>Neoptera</taxon>
        <taxon>Endopterygota</taxon>
        <taxon>Lepidoptera</taxon>
        <taxon>Glossata</taxon>
        <taxon>Ditrysia</taxon>
        <taxon>Noctuoidea</taxon>
        <taxon>Noctuidae</taxon>
        <taxon>Heliothinae</taxon>
        <taxon>Helicoverpa</taxon>
    </lineage>
</organism>
<accession>A0A2W1BBU8</accession>
<dbReference type="OrthoDB" id="6136790at2759"/>
<proteinExistence type="predicted"/>
<name>A0A2W1BBU8_HELAM</name>
<dbReference type="AlphaFoldDB" id="A0A2W1BBU8"/>
<reference evidence="1 2" key="1">
    <citation type="journal article" date="2017" name="BMC Biol.">
        <title>Genomic innovations, transcriptional plasticity and gene loss underlying the evolution and divergence of two highly polyphagous and invasive Helicoverpa pest species.</title>
        <authorList>
            <person name="Pearce S.L."/>
            <person name="Clarke D.F."/>
            <person name="East P.D."/>
            <person name="Elfekih S."/>
            <person name="Gordon K.H."/>
            <person name="Jermiin L.S."/>
            <person name="McGaughran A."/>
            <person name="Oakeshott J.G."/>
            <person name="Papanikolaou A."/>
            <person name="Perera O.P."/>
            <person name="Rane R.V."/>
            <person name="Richards S."/>
            <person name="Tay W.T."/>
            <person name="Walsh T.K."/>
            <person name="Anderson A."/>
            <person name="Anderson C.J."/>
            <person name="Asgari S."/>
            <person name="Board P.G."/>
            <person name="Bretschneider A."/>
            <person name="Campbell P.M."/>
            <person name="Chertemps T."/>
            <person name="Christeller J.T."/>
            <person name="Coppin C.W."/>
            <person name="Downes S.J."/>
            <person name="Duan G."/>
            <person name="Farnsworth C.A."/>
            <person name="Good R.T."/>
            <person name="Han L.B."/>
            <person name="Han Y.C."/>
            <person name="Hatje K."/>
            <person name="Horne I."/>
            <person name="Huang Y.P."/>
            <person name="Hughes D.S."/>
            <person name="Jacquin-Joly E."/>
            <person name="James W."/>
            <person name="Jhangiani S."/>
            <person name="Kollmar M."/>
            <person name="Kuwar S.S."/>
            <person name="Li S."/>
            <person name="Liu N.Y."/>
            <person name="Maibeche M.T."/>
            <person name="Miller J.R."/>
            <person name="Montagne N."/>
            <person name="Perry T."/>
            <person name="Qu J."/>
            <person name="Song S.V."/>
            <person name="Sutton G.G."/>
            <person name="Vogel H."/>
            <person name="Walenz B.P."/>
            <person name="Xu W."/>
            <person name="Zhang H.J."/>
            <person name="Zou Z."/>
            <person name="Batterham P."/>
            <person name="Edwards O.R."/>
            <person name="Feyereisen R."/>
            <person name="Gibbs R.A."/>
            <person name="Heckel D.G."/>
            <person name="McGrath A."/>
            <person name="Robin C."/>
            <person name="Scherer S.E."/>
            <person name="Worley K.C."/>
            <person name="Wu Y.D."/>
        </authorList>
    </citation>
    <scope>NUCLEOTIDE SEQUENCE [LARGE SCALE GENOMIC DNA]</scope>
    <source>
        <strain evidence="1">Harm_GR_Male_#8</strain>
        <tissue evidence="1">Whole organism</tissue>
    </source>
</reference>
<dbReference type="Proteomes" id="UP000249218">
    <property type="component" value="Unassembled WGS sequence"/>
</dbReference>
<gene>
    <name evidence="1" type="primary">HaOG216732</name>
    <name evidence="1" type="ORF">B5X24_HaOG216732</name>
</gene>
<keyword evidence="2" id="KW-1185">Reference proteome</keyword>
<protein>
    <submittedName>
        <fullName evidence="1">Uncharacterized protein</fullName>
    </submittedName>
</protein>
<evidence type="ECO:0000313" key="1">
    <source>
        <dbReference type="EMBL" id="PZC70390.1"/>
    </source>
</evidence>
<sequence>MFALSRKKRILNLALQMNENNCSDPTTNRNNNEERNNLESAIERDSNTSSPLPSDAQNIIVEMAEVYHAVFDETNHTDVPELQLEATENHIHTTCQQVVSPSNTNTTVSEWRLLVRWAKTEGEPYFVKNMIQENFFNFKTHVSDKLWNKNLRKQKVLWTKVKEVFVDKAEPNKLYIKYDLNAESYECLVLRNDTRNSSVLPVLERAYSSPLKLTKDKYNDLESMCRTGVINATNAIFFRSLPYKSNNANDDLSDESDE</sequence>